<feature type="transmembrane region" description="Helical" evidence="6">
    <location>
        <begin position="198"/>
        <end position="220"/>
    </location>
</feature>
<dbReference type="PANTHER" id="PTHR10687">
    <property type="entry name" value="SECRETORY CARRIER-ASSOCIATED MEMBRANE PROTEIN SCAMP"/>
    <property type="match status" value="1"/>
</dbReference>
<dbReference type="InterPro" id="IPR007273">
    <property type="entry name" value="SCAMP"/>
</dbReference>
<keyword evidence="3 6" id="KW-1133">Transmembrane helix</keyword>
<evidence type="ECO:0000256" key="2">
    <source>
        <dbReference type="ARBA" id="ARBA00022692"/>
    </source>
</evidence>
<sequence length="262" mass="29679">MTDLSENPFASTHSLDKNPFDDPTEFQSQPNHYDARMQDLQHREQDLQRREQELTQRAEYIRTHGRNNFPPFYPLVYHSIQEEIPEASRPLITDMFRLWLLLLATLVVNMVASIFATISGTGDGFRDFGVSIMYVPVIGILSFLTWYRPIYNGYMKEQAVYYYLYFFFGGWHILFSSYMAIGIPSTGSAGIIQTVRMYIHGGVGIAGGVLGTIASAGWVVEGFGSLWFYRLIWAHGKAAGHSLEKAKGELATKGAKAYFMRG</sequence>
<proteinExistence type="predicted"/>
<dbReference type="PANTHER" id="PTHR10687:SF90">
    <property type="entry name" value="SECRETORY CARRIER MEMBRANE PROTEIN"/>
    <property type="match status" value="1"/>
</dbReference>
<keyword evidence="4 6" id="KW-0472">Membrane</keyword>
<feature type="region of interest" description="Disordered" evidence="5">
    <location>
        <begin position="1"/>
        <end position="30"/>
    </location>
</feature>
<evidence type="ECO:0000256" key="3">
    <source>
        <dbReference type="ARBA" id="ARBA00022989"/>
    </source>
</evidence>
<reference evidence="7 8" key="1">
    <citation type="journal article" date="2016" name="Mol. Biol. Evol.">
        <title>Comparative Genomics of Early-Diverging Mushroom-Forming Fungi Provides Insights into the Origins of Lignocellulose Decay Capabilities.</title>
        <authorList>
            <person name="Nagy L.G."/>
            <person name="Riley R."/>
            <person name="Tritt A."/>
            <person name="Adam C."/>
            <person name="Daum C."/>
            <person name="Floudas D."/>
            <person name="Sun H."/>
            <person name="Yadav J.S."/>
            <person name="Pangilinan J."/>
            <person name="Larsson K.H."/>
            <person name="Matsuura K."/>
            <person name="Barry K."/>
            <person name="Labutti K."/>
            <person name="Kuo R."/>
            <person name="Ohm R.A."/>
            <person name="Bhattacharya S.S."/>
            <person name="Shirouzu T."/>
            <person name="Yoshinaga Y."/>
            <person name="Martin F.M."/>
            <person name="Grigoriev I.V."/>
            <person name="Hibbett D.S."/>
        </authorList>
    </citation>
    <scope>NUCLEOTIDE SEQUENCE [LARGE SCALE GENOMIC DNA]</scope>
    <source>
        <strain evidence="7 8">HHB14362 ss-1</strain>
    </source>
</reference>
<keyword evidence="8" id="KW-1185">Reference proteome</keyword>
<evidence type="ECO:0000256" key="4">
    <source>
        <dbReference type="ARBA" id="ARBA00023136"/>
    </source>
</evidence>
<dbReference type="Proteomes" id="UP000076761">
    <property type="component" value="Unassembled WGS sequence"/>
</dbReference>
<evidence type="ECO:0000313" key="7">
    <source>
        <dbReference type="EMBL" id="KZT26531.1"/>
    </source>
</evidence>
<feature type="transmembrane region" description="Helical" evidence="6">
    <location>
        <begin position="159"/>
        <end position="178"/>
    </location>
</feature>
<evidence type="ECO:0000313" key="8">
    <source>
        <dbReference type="Proteomes" id="UP000076761"/>
    </source>
</evidence>
<dbReference type="GO" id="GO:0032588">
    <property type="term" value="C:trans-Golgi network membrane"/>
    <property type="evidence" value="ECO:0007669"/>
    <property type="project" value="TreeGrafter"/>
</dbReference>
<accession>A0A165TE27</accession>
<keyword evidence="2 6" id="KW-0812">Transmembrane</keyword>
<feature type="transmembrane region" description="Helical" evidence="6">
    <location>
        <begin position="128"/>
        <end position="147"/>
    </location>
</feature>
<feature type="compositionally biased region" description="Polar residues" evidence="5">
    <location>
        <begin position="1"/>
        <end position="13"/>
    </location>
</feature>
<evidence type="ECO:0000256" key="5">
    <source>
        <dbReference type="SAM" id="MobiDB-lite"/>
    </source>
</evidence>
<gene>
    <name evidence="7" type="ORF">NEOLEDRAFT_1132042</name>
</gene>
<dbReference type="GO" id="GO:0055038">
    <property type="term" value="C:recycling endosome membrane"/>
    <property type="evidence" value="ECO:0007669"/>
    <property type="project" value="TreeGrafter"/>
</dbReference>
<dbReference type="OrthoDB" id="242866at2759"/>
<feature type="transmembrane region" description="Helical" evidence="6">
    <location>
        <begin position="98"/>
        <end position="116"/>
    </location>
</feature>
<dbReference type="InParanoid" id="A0A165TE27"/>
<comment type="subcellular location">
    <subcellularLocation>
        <location evidence="1">Membrane</location>
        <topology evidence="1">Multi-pass membrane protein</topology>
    </subcellularLocation>
</comment>
<dbReference type="Pfam" id="PF04144">
    <property type="entry name" value="SCAMP"/>
    <property type="match status" value="1"/>
</dbReference>
<dbReference type="AlphaFoldDB" id="A0A165TE27"/>
<evidence type="ECO:0000256" key="1">
    <source>
        <dbReference type="ARBA" id="ARBA00004141"/>
    </source>
</evidence>
<dbReference type="EMBL" id="KV425566">
    <property type="protein sequence ID" value="KZT26531.1"/>
    <property type="molecule type" value="Genomic_DNA"/>
</dbReference>
<evidence type="ECO:0008006" key="9">
    <source>
        <dbReference type="Google" id="ProtNLM"/>
    </source>
</evidence>
<dbReference type="GO" id="GO:0015031">
    <property type="term" value="P:protein transport"/>
    <property type="evidence" value="ECO:0007669"/>
    <property type="project" value="InterPro"/>
</dbReference>
<name>A0A165TE27_9AGAM</name>
<evidence type="ECO:0000256" key="6">
    <source>
        <dbReference type="SAM" id="Phobius"/>
    </source>
</evidence>
<organism evidence="7 8">
    <name type="scientific">Neolentinus lepideus HHB14362 ss-1</name>
    <dbReference type="NCBI Taxonomy" id="1314782"/>
    <lineage>
        <taxon>Eukaryota</taxon>
        <taxon>Fungi</taxon>
        <taxon>Dikarya</taxon>
        <taxon>Basidiomycota</taxon>
        <taxon>Agaricomycotina</taxon>
        <taxon>Agaricomycetes</taxon>
        <taxon>Gloeophyllales</taxon>
        <taxon>Gloeophyllaceae</taxon>
        <taxon>Neolentinus</taxon>
    </lineage>
</organism>
<protein>
    <recommendedName>
        <fullName evidence="9">Scamp-domain-containing protein</fullName>
    </recommendedName>
</protein>